<proteinExistence type="inferred from homology"/>
<evidence type="ECO:0000313" key="9">
    <source>
        <dbReference type="Proteomes" id="UP000321389"/>
    </source>
</evidence>
<comment type="similarity">
    <text evidence="2">Belongs to the chromate ion transporter (CHR) (TC 2.A.51) family.</text>
</comment>
<feature type="transmembrane region" description="Helical" evidence="7">
    <location>
        <begin position="356"/>
        <end position="381"/>
    </location>
</feature>
<protein>
    <submittedName>
        <fullName evidence="8">Chromate efflux transporter</fullName>
    </submittedName>
</protein>
<dbReference type="Proteomes" id="UP000321389">
    <property type="component" value="Chromosome"/>
</dbReference>
<feature type="transmembrane region" description="Helical" evidence="7">
    <location>
        <begin position="324"/>
        <end position="344"/>
    </location>
</feature>
<evidence type="ECO:0000256" key="6">
    <source>
        <dbReference type="ARBA" id="ARBA00023136"/>
    </source>
</evidence>
<feature type="transmembrane region" description="Helical" evidence="7">
    <location>
        <begin position="84"/>
        <end position="107"/>
    </location>
</feature>
<accession>A0A5B8L637</accession>
<evidence type="ECO:0000256" key="5">
    <source>
        <dbReference type="ARBA" id="ARBA00022989"/>
    </source>
</evidence>
<dbReference type="OrthoDB" id="8969999at2"/>
<evidence type="ECO:0000256" key="1">
    <source>
        <dbReference type="ARBA" id="ARBA00004651"/>
    </source>
</evidence>
<dbReference type="GO" id="GO:0005886">
    <property type="term" value="C:plasma membrane"/>
    <property type="evidence" value="ECO:0007669"/>
    <property type="project" value="UniProtKB-SubCell"/>
</dbReference>
<feature type="transmembrane region" description="Helical" evidence="7">
    <location>
        <begin position="141"/>
        <end position="160"/>
    </location>
</feature>
<feature type="transmembrane region" description="Helical" evidence="7">
    <location>
        <begin position="401"/>
        <end position="420"/>
    </location>
</feature>
<dbReference type="EMBL" id="CP042301">
    <property type="protein sequence ID" value="QDZ03394.1"/>
    <property type="molecule type" value="Genomic_DNA"/>
</dbReference>
<dbReference type="InterPro" id="IPR014047">
    <property type="entry name" value="Chr_Tranpt_l_chain"/>
</dbReference>
<evidence type="ECO:0000313" key="8">
    <source>
        <dbReference type="EMBL" id="QDZ03394.1"/>
    </source>
</evidence>
<dbReference type="NCBIfam" id="TIGR00937">
    <property type="entry name" value="2A51"/>
    <property type="match status" value="1"/>
</dbReference>
<dbReference type="InterPro" id="IPR003370">
    <property type="entry name" value="Chromate_transpt"/>
</dbReference>
<evidence type="ECO:0000256" key="7">
    <source>
        <dbReference type="SAM" id="Phobius"/>
    </source>
</evidence>
<keyword evidence="9" id="KW-1185">Reference proteome</keyword>
<dbReference type="Pfam" id="PF02417">
    <property type="entry name" value="Chromate_transp"/>
    <property type="match status" value="2"/>
</dbReference>
<organism evidence="8 9">
    <name type="scientific">Nitratireductor mangrovi</name>
    <dbReference type="NCBI Taxonomy" id="2599600"/>
    <lineage>
        <taxon>Bacteria</taxon>
        <taxon>Pseudomonadati</taxon>
        <taxon>Pseudomonadota</taxon>
        <taxon>Alphaproteobacteria</taxon>
        <taxon>Hyphomicrobiales</taxon>
        <taxon>Phyllobacteriaceae</taxon>
        <taxon>Nitratireductor</taxon>
    </lineage>
</organism>
<feature type="transmembrane region" description="Helical" evidence="7">
    <location>
        <begin position="218"/>
        <end position="239"/>
    </location>
</feature>
<dbReference type="GO" id="GO:0015109">
    <property type="term" value="F:chromate transmembrane transporter activity"/>
    <property type="evidence" value="ECO:0007669"/>
    <property type="project" value="InterPro"/>
</dbReference>
<keyword evidence="6 7" id="KW-0472">Membrane</keyword>
<keyword evidence="5 7" id="KW-1133">Transmembrane helix</keyword>
<evidence type="ECO:0000256" key="4">
    <source>
        <dbReference type="ARBA" id="ARBA00022692"/>
    </source>
</evidence>
<feature type="transmembrane region" description="Helical" evidence="7">
    <location>
        <begin position="425"/>
        <end position="442"/>
    </location>
</feature>
<feature type="transmembrane region" description="Helical" evidence="7">
    <location>
        <begin position="166"/>
        <end position="182"/>
    </location>
</feature>
<feature type="transmembrane region" description="Helical" evidence="7">
    <location>
        <begin position="113"/>
        <end position="134"/>
    </location>
</feature>
<feature type="transmembrane region" description="Helical" evidence="7">
    <location>
        <begin position="245"/>
        <end position="265"/>
    </location>
</feature>
<evidence type="ECO:0000256" key="3">
    <source>
        <dbReference type="ARBA" id="ARBA00022475"/>
    </source>
</evidence>
<keyword evidence="3" id="KW-1003">Cell membrane</keyword>
<comment type="subcellular location">
    <subcellularLocation>
        <location evidence="1">Cell membrane</location>
        <topology evidence="1">Multi-pass membrane protein</topology>
    </subcellularLocation>
</comment>
<dbReference type="PANTHER" id="PTHR33567:SF3">
    <property type="entry name" value="CHROMATE ION TRANSPORTER (EUROFUNG)"/>
    <property type="match status" value="1"/>
</dbReference>
<keyword evidence="4 7" id="KW-0812">Transmembrane</keyword>
<dbReference type="PANTHER" id="PTHR33567">
    <property type="entry name" value="CHROMATE ION TRANSPORTER (EUROFUNG)"/>
    <property type="match status" value="1"/>
</dbReference>
<name>A0A5B8L637_9HYPH</name>
<dbReference type="AlphaFoldDB" id="A0A5B8L637"/>
<gene>
    <name evidence="8" type="primary">chrA</name>
    <name evidence="8" type="ORF">FQ775_17615</name>
</gene>
<feature type="transmembrane region" description="Helical" evidence="7">
    <location>
        <begin position="16"/>
        <end position="34"/>
    </location>
</feature>
<dbReference type="PIRSF" id="PIRSF004810">
    <property type="entry name" value="ChrA"/>
    <property type="match status" value="1"/>
</dbReference>
<evidence type="ECO:0000256" key="2">
    <source>
        <dbReference type="ARBA" id="ARBA00005262"/>
    </source>
</evidence>
<reference evidence="8" key="1">
    <citation type="submission" date="2020-04" db="EMBL/GenBank/DDBJ databases">
        <title>Nitratireductor sp. nov. isolated from mangrove soil.</title>
        <authorList>
            <person name="Ye Y."/>
        </authorList>
    </citation>
    <scope>NUCLEOTIDE SEQUENCE</scope>
    <source>
        <strain evidence="8">SY7</strain>
    </source>
</reference>
<dbReference type="KEGG" id="niy:FQ775_17615"/>
<sequence>MTRTAEGPSFGDTVAVFARIGFLSFGGPAGQIALMHRMLVEERKWLDEPRFLHALNYCMLLPGPEAMQLATYAGWLMHGVRGGLVAGLLFVLPGALVITVLSAVYLALGDLPIVAGLLFGLKAAVLAVVLEALIKVSKRALKGPVMAVIAVAAFIGIAFLKMPFPLIILLAAAAGALLHLTAGEGKATLPGGDPVLAPPAPEWTRPSMRRFAGTTATWLLIWFGPLFLLSAALGAGHVLTQEASFFSKMAAVTFGGAYAVLAYVAQQAVEVHGWLMPDEMLTGLGLAETTPGPLILVLVFVGFLGGAGLSGLEPLAGGLAGATVTLWFTFVPCFLWIFAGAPYVETVRAVKWLASALAAVTAAVVGVIANLAAWFALHVLFGTVGEARFGPFGIPVPDAGSFDPVAAIIAAGAAVALIGFHRNMILVLGLAAVGGLLARLVLG</sequence>